<proteinExistence type="inferred from homology"/>
<dbReference type="SUPFAM" id="SSF55811">
    <property type="entry name" value="Nudix"/>
    <property type="match status" value="1"/>
</dbReference>
<dbReference type="OrthoDB" id="289720at2"/>
<dbReference type="Gene3D" id="3.90.79.10">
    <property type="entry name" value="Nucleoside Triphosphate Pyrophosphohydrolase"/>
    <property type="match status" value="1"/>
</dbReference>
<comment type="cofactor">
    <cofactor evidence="1">
        <name>Mg(2+)</name>
        <dbReference type="ChEBI" id="CHEBI:18420"/>
    </cofactor>
</comment>
<dbReference type="InterPro" id="IPR047127">
    <property type="entry name" value="MutT-like"/>
</dbReference>
<evidence type="ECO:0000313" key="19">
    <source>
        <dbReference type="Proteomes" id="UP000051587"/>
    </source>
</evidence>
<evidence type="ECO:0000313" key="18">
    <source>
        <dbReference type="EMBL" id="CUH65156.1"/>
    </source>
</evidence>
<comment type="catalytic activity">
    <reaction evidence="11">
        <text>8-oxo-GTP + H2O = 8-oxo-GMP + diphosphate + H(+)</text>
        <dbReference type="Rhea" id="RHEA:67616"/>
        <dbReference type="ChEBI" id="CHEBI:15377"/>
        <dbReference type="ChEBI" id="CHEBI:15378"/>
        <dbReference type="ChEBI" id="CHEBI:33019"/>
        <dbReference type="ChEBI" id="CHEBI:143553"/>
        <dbReference type="ChEBI" id="CHEBI:145694"/>
    </reaction>
</comment>
<keyword evidence="4" id="KW-0235">DNA replication</keyword>
<keyword evidence="6" id="KW-0227">DNA damage</keyword>
<evidence type="ECO:0000256" key="6">
    <source>
        <dbReference type="ARBA" id="ARBA00022763"/>
    </source>
</evidence>
<dbReference type="PRINTS" id="PR00502">
    <property type="entry name" value="NUDIXFAMILY"/>
</dbReference>
<evidence type="ECO:0000256" key="10">
    <source>
        <dbReference type="ARBA" id="ARBA00035861"/>
    </source>
</evidence>
<evidence type="ECO:0000256" key="5">
    <source>
        <dbReference type="ARBA" id="ARBA00022723"/>
    </source>
</evidence>
<name>A0A0P1FAL4_THAGE</name>
<dbReference type="GO" id="GO:0035539">
    <property type="term" value="F:8-oxo-7,8-dihydrodeoxyguanosine triphosphate pyrophosphatase activity"/>
    <property type="evidence" value="ECO:0007669"/>
    <property type="project" value="UniProtKB-EC"/>
</dbReference>
<dbReference type="EMBL" id="CYSA01000016">
    <property type="protein sequence ID" value="CUH65156.1"/>
    <property type="molecule type" value="Genomic_DNA"/>
</dbReference>
<sequence length="143" mass="16581">MGIQSNVTAFAGAKLMLFVGEQLAVILRDDFSHIPWPDYWDFPGGERDPGETPEQCVIRETEEELSIRLVPGDLVWKQIFPRDDQLPVWFYAAHLPAARMDDIKLGDEGQRWQMMQAETYLAHPKAIPHFAERLRIYLRDREG</sequence>
<dbReference type="GO" id="GO:0044715">
    <property type="term" value="F:8-oxo-dGDP phosphatase activity"/>
    <property type="evidence" value="ECO:0007669"/>
    <property type="project" value="TreeGrafter"/>
</dbReference>
<dbReference type="PROSITE" id="PS51462">
    <property type="entry name" value="NUDIX"/>
    <property type="match status" value="1"/>
</dbReference>
<evidence type="ECO:0000256" key="14">
    <source>
        <dbReference type="ARBA" id="ARBA00041592"/>
    </source>
</evidence>
<dbReference type="GO" id="GO:0006281">
    <property type="term" value="P:DNA repair"/>
    <property type="evidence" value="ECO:0007669"/>
    <property type="project" value="UniProtKB-KW"/>
</dbReference>
<dbReference type="CDD" id="cd04682">
    <property type="entry name" value="NUDIX_Hydrolase"/>
    <property type="match status" value="1"/>
</dbReference>
<dbReference type="InterPro" id="IPR015797">
    <property type="entry name" value="NUDIX_hydrolase-like_dom_sf"/>
</dbReference>
<dbReference type="InterPro" id="IPR020476">
    <property type="entry name" value="Nudix_hydrolase"/>
</dbReference>
<accession>A0A0P1FAL4</accession>
<dbReference type="Pfam" id="PF00293">
    <property type="entry name" value="NUDIX"/>
    <property type="match status" value="1"/>
</dbReference>
<comment type="catalytic activity">
    <reaction evidence="10">
        <text>8-oxo-dGTP + H2O = 8-oxo-dGMP + diphosphate + H(+)</text>
        <dbReference type="Rhea" id="RHEA:31575"/>
        <dbReference type="ChEBI" id="CHEBI:15377"/>
        <dbReference type="ChEBI" id="CHEBI:15378"/>
        <dbReference type="ChEBI" id="CHEBI:33019"/>
        <dbReference type="ChEBI" id="CHEBI:63224"/>
        <dbReference type="ChEBI" id="CHEBI:77896"/>
        <dbReference type="EC" id="3.6.1.55"/>
    </reaction>
</comment>
<evidence type="ECO:0000256" key="15">
    <source>
        <dbReference type="ARBA" id="ARBA00041979"/>
    </source>
</evidence>
<evidence type="ECO:0000256" key="13">
    <source>
        <dbReference type="ARBA" id="ARBA00040794"/>
    </source>
</evidence>
<evidence type="ECO:0000256" key="8">
    <source>
        <dbReference type="ARBA" id="ARBA00022842"/>
    </source>
</evidence>
<dbReference type="AlphaFoldDB" id="A0A0P1FAL4"/>
<evidence type="ECO:0000256" key="4">
    <source>
        <dbReference type="ARBA" id="ARBA00022705"/>
    </source>
</evidence>
<protein>
    <recommendedName>
        <fullName evidence="13">8-oxo-dGTP diphosphatase</fullName>
        <ecNumber evidence="12">3.6.1.55</ecNumber>
    </recommendedName>
    <alternativeName>
        <fullName evidence="16">7,8-dihydro-8-oxoguanine-triphosphatase</fullName>
    </alternativeName>
    <alternativeName>
        <fullName evidence="15">Mutator protein MutT</fullName>
    </alternativeName>
    <alternativeName>
        <fullName evidence="14">dGTP pyrophosphohydrolase</fullName>
    </alternativeName>
</protein>
<reference evidence="18 19" key="1">
    <citation type="submission" date="2015-09" db="EMBL/GenBank/DDBJ databases">
        <authorList>
            <consortium name="Swine Surveillance"/>
        </authorList>
    </citation>
    <scope>NUCLEOTIDE SEQUENCE [LARGE SCALE GENOMIC DNA]</scope>
    <source>
        <strain evidence="18 19">CECT 4357</strain>
    </source>
</reference>
<evidence type="ECO:0000256" key="9">
    <source>
        <dbReference type="ARBA" id="ARBA00023204"/>
    </source>
</evidence>
<evidence type="ECO:0000256" key="7">
    <source>
        <dbReference type="ARBA" id="ARBA00022801"/>
    </source>
</evidence>
<comment type="similarity">
    <text evidence="2">Belongs to the Nudix hydrolase family.</text>
</comment>
<dbReference type="EC" id="3.6.1.55" evidence="12"/>
<evidence type="ECO:0000256" key="2">
    <source>
        <dbReference type="ARBA" id="ARBA00005582"/>
    </source>
</evidence>
<dbReference type="GO" id="GO:0006260">
    <property type="term" value="P:DNA replication"/>
    <property type="evidence" value="ECO:0007669"/>
    <property type="project" value="UniProtKB-KW"/>
</dbReference>
<keyword evidence="7 18" id="KW-0378">Hydrolase</keyword>
<evidence type="ECO:0000256" key="3">
    <source>
        <dbReference type="ARBA" id="ARBA00022457"/>
    </source>
</evidence>
<dbReference type="GO" id="GO:0008413">
    <property type="term" value="F:8-oxo-7,8-dihydroguanosine triphosphate pyrophosphatase activity"/>
    <property type="evidence" value="ECO:0007669"/>
    <property type="project" value="TreeGrafter"/>
</dbReference>
<evidence type="ECO:0000256" key="11">
    <source>
        <dbReference type="ARBA" id="ARBA00036904"/>
    </source>
</evidence>
<evidence type="ECO:0000256" key="12">
    <source>
        <dbReference type="ARBA" id="ARBA00038905"/>
    </source>
</evidence>
<dbReference type="GO" id="GO:0046872">
    <property type="term" value="F:metal ion binding"/>
    <property type="evidence" value="ECO:0007669"/>
    <property type="project" value="UniProtKB-KW"/>
</dbReference>
<evidence type="ECO:0000259" key="17">
    <source>
        <dbReference type="PROSITE" id="PS51462"/>
    </source>
</evidence>
<dbReference type="PANTHER" id="PTHR47707:SF1">
    <property type="entry name" value="NUDIX HYDROLASE FAMILY PROTEIN"/>
    <property type="match status" value="1"/>
</dbReference>
<feature type="domain" description="Nudix hydrolase" evidence="17">
    <location>
        <begin position="8"/>
        <end position="140"/>
    </location>
</feature>
<dbReference type="PANTHER" id="PTHR47707">
    <property type="entry name" value="8-OXO-DGTP DIPHOSPHATASE"/>
    <property type="match status" value="1"/>
</dbReference>
<keyword evidence="19" id="KW-1185">Reference proteome</keyword>
<keyword evidence="9" id="KW-0234">DNA repair</keyword>
<organism evidence="18 19">
    <name type="scientific">Thalassovita gelatinovora</name>
    <name type="common">Thalassobius gelatinovorus</name>
    <dbReference type="NCBI Taxonomy" id="53501"/>
    <lineage>
        <taxon>Bacteria</taxon>
        <taxon>Pseudomonadati</taxon>
        <taxon>Pseudomonadota</taxon>
        <taxon>Alphaproteobacteria</taxon>
        <taxon>Rhodobacterales</taxon>
        <taxon>Roseobacteraceae</taxon>
        <taxon>Thalassovita</taxon>
    </lineage>
</organism>
<keyword evidence="3" id="KW-0515">Mutator protein</keyword>
<keyword evidence="8" id="KW-0460">Magnesium</keyword>
<dbReference type="GO" id="GO:0044716">
    <property type="term" value="F:8-oxo-GDP phosphatase activity"/>
    <property type="evidence" value="ECO:0007669"/>
    <property type="project" value="TreeGrafter"/>
</dbReference>
<dbReference type="STRING" id="53501.SAMN04488043_1218"/>
<keyword evidence="5" id="KW-0479">Metal-binding</keyword>
<dbReference type="Proteomes" id="UP000051587">
    <property type="component" value="Unassembled WGS sequence"/>
</dbReference>
<evidence type="ECO:0000256" key="16">
    <source>
        <dbReference type="ARBA" id="ARBA00042798"/>
    </source>
</evidence>
<gene>
    <name evidence="18" type="ORF">TG4357_01689</name>
</gene>
<dbReference type="InterPro" id="IPR000086">
    <property type="entry name" value="NUDIX_hydrolase_dom"/>
</dbReference>
<evidence type="ECO:0000256" key="1">
    <source>
        <dbReference type="ARBA" id="ARBA00001946"/>
    </source>
</evidence>
<dbReference type="RefSeq" id="WP_058262445.1">
    <property type="nucleotide sequence ID" value="NZ_CP051181.1"/>
</dbReference>